<evidence type="ECO:0000256" key="1">
    <source>
        <dbReference type="SAM" id="MobiDB-lite"/>
    </source>
</evidence>
<feature type="region of interest" description="Disordered" evidence="1">
    <location>
        <begin position="1"/>
        <end position="39"/>
    </location>
</feature>
<feature type="compositionally biased region" description="Polar residues" evidence="1">
    <location>
        <begin position="1"/>
        <end position="29"/>
    </location>
</feature>
<dbReference type="Proteomes" id="UP000681967">
    <property type="component" value="Unassembled WGS sequence"/>
</dbReference>
<accession>A0A8S2Z8D8</accession>
<keyword evidence="2" id="KW-0472">Membrane</keyword>
<dbReference type="AlphaFoldDB" id="A0A8S2Z8D8"/>
<feature type="non-terminal residue" evidence="3">
    <location>
        <position position="66"/>
    </location>
</feature>
<feature type="transmembrane region" description="Helical" evidence="2">
    <location>
        <begin position="41"/>
        <end position="62"/>
    </location>
</feature>
<dbReference type="EMBL" id="CAJOBH010102064">
    <property type="protein sequence ID" value="CAF4618031.1"/>
    <property type="molecule type" value="Genomic_DNA"/>
</dbReference>
<keyword evidence="2" id="KW-1133">Transmembrane helix</keyword>
<evidence type="ECO:0000256" key="2">
    <source>
        <dbReference type="SAM" id="Phobius"/>
    </source>
</evidence>
<proteinExistence type="predicted"/>
<reference evidence="3" key="1">
    <citation type="submission" date="2021-02" db="EMBL/GenBank/DDBJ databases">
        <authorList>
            <person name="Nowell W R."/>
        </authorList>
    </citation>
    <scope>NUCLEOTIDE SEQUENCE</scope>
</reference>
<comment type="caution">
    <text evidence="3">The sequence shown here is derived from an EMBL/GenBank/DDBJ whole genome shotgun (WGS) entry which is preliminary data.</text>
</comment>
<evidence type="ECO:0000313" key="4">
    <source>
        <dbReference type="Proteomes" id="UP000681967"/>
    </source>
</evidence>
<keyword evidence="2" id="KW-0812">Transmembrane</keyword>
<sequence>MAARVTTNQSSINDDSELTTNDPEHQTNVSSKKRLSSSSNMLATSSLISPTGLTSLISFIVLTCAY</sequence>
<organism evidence="3 4">
    <name type="scientific">Rotaria magnacalcarata</name>
    <dbReference type="NCBI Taxonomy" id="392030"/>
    <lineage>
        <taxon>Eukaryota</taxon>
        <taxon>Metazoa</taxon>
        <taxon>Spiralia</taxon>
        <taxon>Gnathifera</taxon>
        <taxon>Rotifera</taxon>
        <taxon>Eurotatoria</taxon>
        <taxon>Bdelloidea</taxon>
        <taxon>Philodinida</taxon>
        <taxon>Philodinidae</taxon>
        <taxon>Rotaria</taxon>
    </lineage>
</organism>
<evidence type="ECO:0000313" key="3">
    <source>
        <dbReference type="EMBL" id="CAF4618031.1"/>
    </source>
</evidence>
<gene>
    <name evidence="3" type="ORF">BYL167_LOCUS40840</name>
</gene>
<protein>
    <submittedName>
        <fullName evidence="3">Uncharacterized protein</fullName>
    </submittedName>
</protein>
<name>A0A8S2Z8D8_9BILA</name>